<comment type="similarity">
    <text evidence="2 11">Belongs to the acid ceramidase family.</text>
</comment>
<dbReference type="GO" id="GO:0047412">
    <property type="term" value="F:N-(long-chain-acyl)ethanolamine deacylase activity"/>
    <property type="evidence" value="ECO:0007669"/>
    <property type="project" value="UniProtKB-EC"/>
</dbReference>
<evidence type="ECO:0000256" key="10">
    <source>
        <dbReference type="ARBA" id="ARBA00040404"/>
    </source>
</evidence>
<dbReference type="PANTHER" id="PTHR28583">
    <property type="entry name" value="ACID AMIDASE"/>
    <property type="match status" value="1"/>
</dbReference>
<reference evidence="16" key="1">
    <citation type="journal article" date="2023" name="G3 (Bethesda)">
        <title>Whole genome assembly and annotation of the endangered Caribbean coral Acropora cervicornis.</title>
        <authorList>
            <person name="Selwyn J.D."/>
            <person name="Vollmer S.V."/>
        </authorList>
    </citation>
    <scope>NUCLEOTIDE SEQUENCE</scope>
    <source>
        <strain evidence="16">K2</strain>
    </source>
</reference>
<dbReference type="InterPro" id="IPR016699">
    <property type="entry name" value="Acid_ceramidase-like"/>
</dbReference>
<keyword evidence="6" id="KW-0865">Zymogen</keyword>
<evidence type="ECO:0000256" key="12">
    <source>
        <dbReference type="PIRSR" id="PIRSR017632-1"/>
    </source>
</evidence>
<evidence type="ECO:0000256" key="8">
    <source>
        <dbReference type="ARBA" id="ARBA00038527"/>
    </source>
</evidence>
<evidence type="ECO:0000256" key="6">
    <source>
        <dbReference type="ARBA" id="ARBA00023145"/>
    </source>
</evidence>
<feature type="active site" description="Nucleophile" evidence="12">
    <location>
        <position position="118"/>
    </location>
</feature>
<evidence type="ECO:0000256" key="11">
    <source>
        <dbReference type="PIRNR" id="PIRNR017632"/>
    </source>
</evidence>
<proteinExistence type="inferred from homology"/>
<comment type="subunit">
    <text evidence="8">Heterodimer of an alpha and a beta subunit, produced by autocatalytic cleavage.</text>
</comment>
<dbReference type="Proteomes" id="UP001249851">
    <property type="component" value="Unassembled WGS sequence"/>
</dbReference>
<evidence type="ECO:0000256" key="7">
    <source>
        <dbReference type="ARBA" id="ARBA00023180"/>
    </source>
</evidence>
<protein>
    <recommendedName>
        <fullName evidence="10">N-acylethanolamine-hydrolyzing acid amidase</fullName>
        <ecNumber evidence="9">3.5.1.60</ecNumber>
    </recommendedName>
</protein>
<name>A0AAD9Q4Z0_ACRCE</name>
<keyword evidence="3 13" id="KW-0732">Signal</keyword>
<evidence type="ECO:0000256" key="3">
    <source>
        <dbReference type="ARBA" id="ARBA00022729"/>
    </source>
</evidence>
<feature type="domain" description="Choloylglycine hydrolase/NAAA C-terminal" evidence="14">
    <location>
        <begin position="118"/>
        <end position="287"/>
    </location>
</feature>
<dbReference type="PIRSF" id="PIRSF017632">
    <property type="entry name" value="Acid_ceramidase-like"/>
    <property type="match status" value="1"/>
</dbReference>
<evidence type="ECO:0000256" key="2">
    <source>
        <dbReference type="ARBA" id="ARBA00005730"/>
    </source>
</evidence>
<feature type="signal peptide" evidence="13">
    <location>
        <begin position="1"/>
        <end position="22"/>
    </location>
</feature>
<evidence type="ECO:0000313" key="17">
    <source>
        <dbReference type="Proteomes" id="UP001249851"/>
    </source>
</evidence>
<dbReference type="Pfam" id="PF15508">
    <property type="entry name" value="NAAA-beta"/>
    <property type="match status" value="1"/>
</dbReference>
<evidence type="ECO:0000256" key="5">
    <source>
        <dbReference type="ARBA" id="ARBA00023098"/>
    </source>
</evidence>
<evidence type="ECO:0000256" key="4">
    <source>
        <dbReference type="ARBA" id="ARBA00022801"/>
    </source>
</evidence>
<dbReference type="AlphaFoldDB" id="A0AAD9Q4Z0"/>
<dbReference type="InterPro" id="IPR029130">
    <property type="entry name" value="Acid_ceramidase_N"/>
</dbReference>
<comment type="caution">
    <text evidence="16">The sequence shown here is derived from an EMBL/GenBank/DDBJ whole genome shotgun (WGS) entry which is preliminary data.</text>
</comment>
<gene>
    <name evidence="16" type="ORF">P5673_023468</name>
</gene>
<evidence type="ECO:0000313" key="16">
    <source>
        <dbReference type="EMBL" id="KAK2554828.1"/>
    </source>
</evidence>
<dbReference type="InterPro" id="IPR029132">
    <property type="entry name" value="CBAH/NAAA_C"/>
</dbReference>
<dbReference type="GO" id="GO:0005764">
    <property type="term" value="C:lysosome"/>
    <property type="evidence" value="ECO:0007669"/>
    <property type="project" value="UniProtKB-UniRule"/>
</dbReference>
<dbReference type="PANTHER" id="PTHR28583:SF4">
    <property type="entry name" value="N-ACYLETHANOLAMINE-HYDROLYZING ACID AMIDASE"/>
    <property type="match status" value="1"/>
</dbReference>
<keyword evidence="17" id="KW-1185">Reference proteome</keyword>
<accession>A0AAD9Q4Z0</accession>
<dbReference type="Pfam" id="PF02275">
    <property type="entry name" value="CBAH"/>
    <property type="match status" value="1"/>
</dbReference>
<keyword evidence="4 11" id="KW-0378">Hydrolase</keyword>
<dbReference type="EC" id="3.5.1.60" evidence="9"/>
<organism evidence="16 17">
    <name type="scientific">Acropora cervicornis</name>
    <name type="common">Staghorn coral</name>
    <dbReference type="NCBI Taxonomy" id="6130"/>
    <lineage>
        <taxon>Eukaryota</taxon>
        <taxon>Metazoa</taxon>
        <taxon>Cnidaria</taxon>
        <taxon>Anthozoa</taxon>
        <taxon>Hexacorallia</taxon>
        <taxon>Scleractinia</taxon>
        <taxon>Astrocoeniina</taxon>
        <taxon>Acroporidae</taxon>
        <taxon>Acropora</taxon>
    </lineage>
</organism>
<dbReference type="GO" id="GO:0006631">
    <property type="term" value="P:fatty acid metabolic process"/>
    <property type="evidence" value="ECO:0007669"/>
    <property type="project" value="InterPro"/>
</dbReference>
<evidence type="ECO:0000256" key="9">
    <source>
        <dbReference type="ARBA" id="ARBA00039046"/>
    </source>
</evidence>
<evidence type="ECO:0000259" key="15">
    <source>
        <dbReference type="Pfam" id="PF15508"/>
    </source>
</evidence>
<comment type="pathway">
    <text evidence="1">Lipid metabolism; fatty acid metabolism.</text>
</comment>
<dbReference type="EMBL" id="JARQWQ010000066">
    <property type="protein sequence ID" value="KAK2554828.1"/>
    <property type="molecule type" value="Genomic_DNA"/>
</dbReference>
<keyword evidence="7" id="KW-0325">Glycoprotein</keyword>
<feature type="domain" description="Acid ceramidase N-terminal" evidence="15">
    <location>
        <begin position="26"/>
        <end position="83"/>
    </location>
</feature>
<feature type="chain" id="PRO_5041997064" description="N-acylethanolamine-hydrolyzing acid amidase" evidence="13">
    <location>
        <begin position="23"/>
        <end position="351"/>
    </location>
</feature>
<evidence type="ECO:0000259" key="14">
    <source>
        <dbReference type="Pfam" id="PF02275"/>
    </source>
</evidence>
<keyword evidence="5 11" id="KW-0443">Lipid metabolism</keyword>
<dbReference type="GO" id="GO:0017064">
    <property type="term" value="F:fatty acid amide hydrolase activity"/>
    <property type="evidence" value="ECO:0007669"/>
    <property type="project" value="InterPro"/>
</dbReference>
<evidence type="ECO:0000256" key="1">
    <source>
        <dbReference type="ARBA" id="ARBA00004872"/>
    </source>
</evidence>
<reference evidence="16" key="2">
    <citation type="journal article" date="2023" name="Science">
        <title>Genomic signatures of disease resistance in endangered staghorn corals.</title>
        <authorList>
            <person name="Vollmer S.V."/>
            <person name="Selwyn J.D."/>
            <person name="Despard B.A."/>
            <person name="Roesel C.L."/>
        </authorList>
    </citation>
    <scope>NUCLEOTIDE SEQUENCE</scope>
    <source>
        <strain evidence="16">K2</strain>
    </source>
</reference>
<dbReference type="FunFam" id="3.60.60.10:FF:000006">
    <property type="entry name" value="N-acylethanolamine-hydrolyzing acid amidase"/>
    <property type="match status" value="1"/>
</dbReference>
<sequence>MMVRKLCIVFLAFYFSSTYAQGEPFQAPSYTINLDLRPEDRWVEVTSKYAKYSPQIVAFIRQKLPADLVPLVEKVAMYMDEYFPAPFPAEMKGVSKGFNLSLADTILINIMYDLTAFCTSIVAQDKQGNIFHGRNLDYSFSEILRNVTFISKFQSKGQVTYTGVTLAGQVGLLTAQLRNAFTVSIDERDKGFLWQNIFQALIEKALPITFLIRTVVSTPGVNFDHAVKVLSQMPLIADCYLIIGGVHAGQGAVITRNRQSAADVWLLSNDTSKNPWFLVETNYDHWTTPPPSDDRRDPAIKALNKVSQKKLSAETMFNVMSEHPVLNNETVYTTIMQAKNPEVFNTWIRRP</sequence>
<dbReference type="Gene3D" id="3.60.60.10">
    <property type="entry name" value="Penicillin V Acylase, Chain A"/>
    <property type="match status" value="1"/>
</dbReference>
<evidence type="ECO:0000256" key="13">
    <source>
        <dbReference type="SAM" id="SignalP"/>
    </source>
</evidence>